<dbReference type="AlphaFoldDB" id="A0ABD3PDM2"/>
<dbReference type="Proteomes" id="UP001530315">
    <property type="component" value="Unassembled WGS sequence"/>
</dbReference>
<feature type="compositionally biased region" description="Low complexity" evidence="1">
    <location>
        <begin position="173"/>
        <end position="190"/>
    </location>
</feature>
<name>A0ABD3PDM2_9STRA</name>
<proteinExistence type="predicted"/>
<evidence type="ECO:0000313" key="2">
    <source>
        <dbReference type="EMBL" id="KAL3785296.1"/>
    </source>
</evidence>
<accession>A0ABD3PDM2</accession>
<feature type="compositionally biased region" description="Polar residues" evidence="1">
    <location>
        <begin position="158"/>
        <end position="172"/>
    </location>
</feature>
<evidence type="ECO:0000256" key="1">
    <source>
        <dbReference type="SAM" id="MobiDB-lite"/>
    </source>
</evidence>
<keyword evidence="3" id="KW-1185">Reference proteome</keyword>
<organism evidence="2 3">
    <name type="scientific">Stephanodiscus triporus</name>
    <dbReference type="NCBI Taxonomy" id="2934178"/>
    <lineage>
        <taxon>Eukaryota</taxon>
        <taxon>Sar</taxon>
        <taxon>Stramenopiles</taxon>
        <taxon>Ochrophyta</taxon>
        <taxon>Bacillariophyta</taxon>
        <taxon>Coscinodiscophyceae</taxon>
        <taxon>Thalassiosirophycidae</taxon>
        <taxon>Stephanodiscales</taxon>
        <taxon>Stephanodiscaceae</taxon>
        <taxon>Stephanodiscus</taxon>
    </lineage>
</organism>
<feature type="region of interest" description="Disordered" evidence="1">
    <location>
        <begin position="152"/>
        <end position="224"/>
    </location>
</feature>
<reference evidence="2 3" key="1">
    <citation type="submission" date="2024-10" db="EMBL/GenBank/DDBJ databases">
        <title>Updated reference genomes for cyclostephanoid diatoms.</title>
        <authorList>
            <person name="Roberts W.R."/>
            <person name="Alverson A.J."/>
        </authorList>
    </citation>
    <scope>NUCLEOTIDE SEQUENCE [LARGE SCALE GENOMIC DNA]</scope>
    <source>
        <strain evidence="2 3">AJA276-08</strain>
    </source>
</reference>
<dbReference type="EMBL" id="JALLAZ020000895">
    <property type="protein sequence ID" value="KAL3785296.1"/>
    <property type="molecule type" value="Genomic_DNA"/>
</dbReference>
<sequence>MNETTILLSGNPGAEPDFLATVEPAIPRRCPPFVLPFELVIDEYTREPWSSGRTDDPSVDDDDGWRSCYLVSTDGRDRLAGFMGYLRDRKKAAVARFAAPIGDAPGGGGGGRAVLVVPYDPPPPVPRDDLPEGMDASRAIFVKYLRDENILGRDRTTQARTGQHKSMQAEKTQQQQQQQQPQQRTHNNQTRQERGSQRQQPTGEKVITKPPRPAPSTGKGVGLLGNLLGAQRRTEDHLDMVRAKKASRDSSFDAGTGAAGCINAFRAKVSSDLEAFKNDRTSFSTKVHIELSSLVRSVPPDERDGVTMDVFRFAVYEQVEEVGMDRWVAAREPSEFMDECVITVYKEGHCPKEVLEDMNRGELPDEIKGQARHIVESQSRAVQRKEKKMDERMVKDSTAEDVVVLNTNKRDRRTLEQIQKDLLNEDEEVKRSRFET</sequence>
<gene>
    <name evidence="2" type="ORF">ACHAW5_008328</name>
</gene>
<comment type="caution">
    <text evidence="2">The sequence shown here is derived from an EMBL/GenBank/DDBJ whole genome shotgun (WGS) entry which is preliminary data.</text>
</comment>
<protein>
    <submittedName>
        <fullName evidence="2">Uncharacterized protein</fullName>
    </submittedName>
</protein>
<evidence type="ECO:0000313" key="3">
    <source>
        <dbReference type="Proteomes" id="UP001530315"/>
    </source>
</evidence>